<dbReference type="SUPFAM" id="SSF53335">
    <property type="entry name" value="S-adenosyl-L-methionine-dependent methyltransferases"/>
    <property type="match status" value="1"/>
</dbReference>
<proteinExistence type="inferred from homology"/>
<dbReference type="EMBL" id="DVMV01000025">
    <property type="protein sequence ID" value="HIU45380.1"/>
    <property type="molecule type" value="Genomic_DNA"/>
</dbReference>
<evidence type="ECO:0000256" key="3">
    <source>
        <dbReference type="ARBA" id="ARBA00022691"/>
    </source>
</evidence>
<feature type="binding site" evidence="5">
    <location>
        <position position="173"/>
    </location>
    <ligand>
        <name>S-adenosyl-L-methionine</name>
        <dbReference type="ChEBI" id="CHEBI:59789"/>
    </ligand>
</feature>
<dbReference type="AlphaFoldDB" id="A0A9D1S318"/>
<feature type="binding site" evidence="5">
    <location>
        <begin position="105"/>
        <end position="111"/>
    </location>
    <ligand>
        <name>S-adenosyl-L-methionine</name>
        <dbReference type="ChEBI" id="CHEBI:59789"/>
    </ligand>
</feature>
<accession>A0A9D1S318</accession>
<dbReference type="InterPro" id="IPR023267">
    <property type="entry name" value="RCMT"/>
</dbReference>
<organism evidence="7 8">
    <name type="scientific">Candidatus Alloenteromonas pullicola</name>
    <dbReference type="NCBI Taxonomy" id="2840784"/>
    <lineage>
        <taxon>Bacteria</taxon>
        <taxon>Bacillati</taxon>
        <taxon>Bacillota</taxon>
        <taxon>Bacillota incertae sedis</taxon>
        <taxon>Candidatus Alloenteromonas</taxon>
    </lineage>
</organism>
<dbReference type="Pfam" id="PF01189">
    <property type="entry name" value="Methyltr_RsmB-F"/>
    <property type="match status" value="1"/>
</dbReference>
<dbReference type="PANTHER" id="PTHR22807">
    <property type="entry name" value="NOP2 YEAST -RELATED NOL1/NOP2/FMU SUN DOMAIN-CONTAINING"/>
    <property type="match status" value="1"/>
</dbReference>
<feature type="binding site" evidence="5">
    <location>
        <position position="155"/>
    </location>
    <ligand>
        <name>S-adenosyl-L-methionine</name>
        <dbReference type="ChEBI" id="CHEBI:59789"/>
    </ligand>
</feature>
<reference evidence="7" key="2">
    <citation type="journal article" date="2021" name="PeerJ">
        <title>Extensive microbial diversity within the chicken gut microbiome revealed by metagenomics and culture.</title>
        <authorList>
            <person name="Gilroy R."/>
            <person name="Ravi A."/>
            <person name="Getino M."/>
            <person name="Pursley I."/>
            <person name="Horton D.L."/>
            <person name="Alikhan N.F."/>
            <person name="Baker D."/>
            <person name="Gharbi K."/>
            <person name="Hall N."/>
            <person name="Watson M."/>
            <person name="Adriaenssens E.M."/>
            <person name="Foster-Nyarko E."/>
            <person name="Jarju S."/>
            <person name="Secka A."/>
            <person name="Antonio M."/>
            <person name="Oren A."/>
            <person name="Chaudhuri R.R."/>
            <person name="La Ragione R."/>
            <person name="Hildebrand F."/>
            <person name="Pallen M.J."/>
        </authorList>
    </citation>
    <scope>NUCLEOTIDE SEQUENCE</scope>
    <source>
        <strain evidence="7">ChiGjej1B1-22543</strain>
    </source>
</reference>
<dbReference type="InterPro" id="IPR001678">
    <property type="entry name" value="MeTrfase_RsmB-F_NOP2_dom"/>
</dbReference>
<dbReference type="Gene3D" id="3.40.50.150">
    <property type="entry name" value="Vaccinia Virus protein VP39"/>
    <property type="match status" value="1"/>
</dbReference>
<keyword evidence="4 5" id="KW-0694">RNA-binding</keyword>
<dbReference type="InterPro" id="IPR029063">
    <property type="entry name" value="SAM-dependent_MTases_sf"/>
</dbReference>
<dbReference type="Proteomes" id="UP000824070">
    <property type="component" value="Unassembled WGS sequence"/>
</dbReference>
<evidence type="ECO:0000256" key="1">
    <source>
        <dbReference type="ARBA" id="ARBA00022603"/>
    </source>
</evidence>
<feature type="domain" description="SAM-dependent MTase RsmB/NOP-type" evidence="6">
    <location>
        <begin position="1"/>
        <end position="288"/>
    </location>
</feature>
<name>A0A9D1S318_9FIRM</name>
<dbReference type="InterPro" id="IPR049560">
    <property type="entry name" value="MeTrfase_RsmB-F_NOP2_cat"/>
</dbReference>
<feature type="binding site" evidence="5">
    <location>
        <position position="128"/>
    </location>
    <ligand>
        <name>S-adenosyl-L-methionine</name>
        <dbReference type="ChEBI" id="CHEBI:59789"/>
    </ligand>
</feature>
<gene>
    <name evidence="7" type="ORF">IAC52_03680</name>
</gene>
<comment type="caution">
    <text evidence="7">The sequence shown here is derived from an EMBL/GenBank/DDBJ whole genome shotgun (WGS) entry which is preliminary data.</text>
</comment>
<keyword evidence="1 5" id="KW-0489">Methyltransferase</keyword>
<dbReference type="GO" id="GO:0008173">
    <property type="term" value="F:RNA methyltransferase activity"/>
    <property type="evidence" value="ECO:0007669"/>
    <property type="project" value="InterPro"/>
</dbReference>
<dbReference type="GO" id="GO:0001510">
    <property type="term" value="P:RNA methylation"/>
    <property type="evidence" value="ECO:0007669"/>
    <property type="project" value="InterPro"/>
</dbReference>
<dbReference type="PRINTS" id="PR02008">
    <property type="entry name" value="RCMTFAMILY"/>
</dbReference>
<dbReference type="GO" id="GO:0003723">
    <property type="term" value="F:RNA binding"/>
    <property type="evidence" value="ECO:0007669"/>
    <property type="project" value="UniProtKB-UniRule"/>
</dbReference>
<evidence type="ECO:0000256" key="4">
    <source>
        <dbReference type="ARBA" id="ARBA00022884"/>
    </source>
</evidence>
<sequence length="432" mass="47700">MDEFAESLSYLGEEKDPLLRSLSKERDEKIAILDEGKIATEEFLRRFPFMEKDPLIHNGYRYPSDKKMGGTLSYFAGAISIQDPSSALPVEMLGIEDGDYVLDMCAAPGGKSIQAALMTPHGMVLSNDLSHQRALSLSQNIERMGLGNVMVTSLDLHELSSSLHGCFDKVILDAPCSGEALFRKMEEAKLDWDMDKVLRCAKTQKDLLSLASVFLRDGGTLCYSTCSFSYEEDIGQIIEFLKENDDFELIEPADNPGFFHHQGLPKAIYLFPHRYRGEGQFLALLRKKGNAARRSHPAKPDRLSSPCRQAIDSLGLAGPDKEISSSIEVLSAEGVEVKRGLLRFGAQVLDVSRKDILLAHGARFAPGLRVVELDESRAMRYLAGEEVEGEGKGYVALAYGPYRLGIGKAGQGKIKNRLPKGLRRKKGDIALL</sequence>
<dbReference type="PANTHER" id="PTHR22807:SF30">
    <property type="entry name" value="28S RRNA (CYTOSINE(4447)-C(5))-METHYLTRANSFERASE-RELATED"/>
    <property type="match status" value="1"/>
</dbReference>
<keyword evidence="2 5" id="KW-0808">Transferase</keyword>
<dbReference type="Pfam" id="PF13636">
    <property type="entry name" value="Methyltranf_PUA"/>
    <property type="match status" value="1"/>
</dbReference>
<dbReference type="InterPro" id="IPR027391">
    <property type="entry name" value="Nol1_Nop2_Fmu_2"/>
</dbReference>
<keyword evidence="3 5" id="KW-0949">S-adenosyl-L-methionine</keyword>
<evidence type="ECO:0000313" key="8">
    <source>
        <dbReference type="Proteomes" id="UP000824070"/>
    </source>
</evidence>
<comment type="similarity">
    <text evidence="5">Belongs to the class I-like SAM-binding methyltransferase superfamily. RsmB/NOP family.</text>
</comment>
<reference evidence="7" key="1">
    <citation type="submission" date="2020-10" db="EMBL/GenBank/DDBJ databases">
        <authorList>
            <person name="Gilroy R."/>
        </authorList>
    </citation>
    <scope>NUCLEOTIDE SEQUENCE</scope>
    <source>
        <strain evidence="7">ChiGjej1B1-22543</strain>
    </source>
</reference>
<protein>
    <recommendedName>
        <fullName evidence="6">SAM-dependent MTase RsmB/NOP-type domain-containing protein</fullName>
    </recommendedName>
</protein>
<dbReference type="PROSITE" id="PS51686">
    <property type="entry name" value="SAM_MT_RSMB_NOP"/>
    <property type="match status" value="1"/>
</dbReference>
<dbReference type="Gene3D" id="2.30.130.60">
    <property type="match status" value="1"/>
</dbReference>
<dbReference type="Gene3D" id="3.30.70.1170">
    <property type="entry name" value="Sun protein, domain 3"/>
    <property type="match status" value="1"/>
</dbReference>
<evidence type="ECO:0000256" key="2">
    <source>
        <dbReference type="ARBA" id="ARBA00022679"/>
    </source>
</evidence>
<feature type="active site" description="Nucleophile" evidence="5">
    <location>
        <position position="226"/>
    </location>
</feature>
<evidence type="ECO:0000313" key="7">
    <source>
        <dbReference type="EMBL" id="HIU45380.1"/>
    </source>
</evidence>
<evidence type="ECO:0000259" key="6">
    <source>
        <dbReference type="PROSITE" id="PS51686"/>
    </source>
</evidence>
<evidence type="ECO:0000256" key="5">
    <source>
        <dbReference type="PROSITE-ProRule" id="PRU01023"/>
    </source>
</evidence>